<evidence type="ECO:0000313" key="1">
    <source>
        <dbReference type="EMBL" id="EEQ54937.1"/>
    </source>
</evidence>
<reference evidence="1" key="1">
    <citation type="submission" date="2008-08" db="EMBL/GenBank/DDBJ databases">
        <title>Annotation of Bifidobacterium longum subsp. infantis CCUG 52486.</title>
        <authorList>
            <consortium name="The Broad Institute Genome Sequencing Platform"/>
            <person name="Gougoulias C."/>
            <person name="Tuohy K.M."/>
            <person name="Gibson G.R."/>
            <person name="Ward D."/>
            <person name="Mehta T."/>
            <person name="Young S."/>
            <person name="Jaffe D."/>
            <person name="Gnerre S."/>
            <person name="Berlin A."/>
            <person name="Heiman D."/>
            <person name="Hepburn T."/>
            <person name="Shea T."/>
            <person name="Sykes S."/>
            <person name="Alvarado L."/>
            <person name="Kodira C."/>
            <person name="Borodovsky M."/>
            <person name="Lander E."/>
            <person name="Galagan J."/>
            <person name="Nusbaum C."/>
            <person name="Birren B."/>
        </authorList>
    </citation>
    <scope>NUCLEOTIDE SEQUENCE [LARGE SCALE GENOMIC DNA]</scope>
    <source>
        <strain evidence="1">CCUG 52486</strain>
    </source>
</reference>
<sequence length="183" mass="20389">MHPETRISGVTKPDSYGLDIVGSAKTEARRLLGDMGEPVADQRQGQFRVGIVDTGHRTQIEGLPESAASINMASERIPRHMEYIANTIEAMLDILEIILNLPAARNHDLVALLAIGCLVALSLLRVMAAARKLLAHVHAWGRHTRHGLRENGGGRSRAARHARRGRTRLKIRFEVEHEHEREE</sequence>
<dbReference type="AlphaFoldDB" id="C5EA93"/>
<dbReference type="Proteomes" id="UP000005084">
    <property type="component" value="Unassembled WGS sequence"/>
</dbReference>
<gene>
    <name evidence="1" type="ORF">BLIG_00888</name>
</gene>
<proteinExistence type="predicted"/>
<name>C5EA93_BIFLI</name>
<accession>C5EA93</accession>
<dbReference type="EMBL" id="DS990239">
    <property type="protein sequence ID" value="EEQ54937.1"/>
    <property type="molecule type" value="Genomic_DNA"/>
</dbReference>
<protein>
    <submittedName>
        <fullName evidence="1">Uncharacterized protein</fullName>
    </submittedName>
</protein>
<dbReference type="HOGENOM" id="CLU_1472493_0_0_11"/>
<organism evidence="1">
    <name type="scientific">Bifidobacterium longum subsp. infantis CCUG 52486</name>
    <dbReference type="NCBI Taxonomy" id="537937"/>
    <lineage>
        <taxon>Bacteria</taxon>
        <taxon>Bacillati</taxon>
        <taxon>Actinomycetota</taxon>
        <taxon>Actinomycetes</taxon>
        <taxon>Bifidobacteriales</taxon>
        <taxon>Bifidobacteriaceae</taxon>
        <taxon>Bifidobacterium</taxon>
    </lineage>
</organism>